<keyword evidence="2" id="KW-1003">Cell membrane</keyword>
<keyword evidence="5 6" id="KW-0472">Membrane</keyword>
<dbReference type="Pfam" id="PF05425">
    <property type="entry name" value="CopD"/>
    <property type="match status" value="1"/>
</dbReference>
<feature type="transmembrane region" description="Helical" evidence="6">
    <location>
        <begin position="279"/>
        <end position="304"/>
    </location>
</feature>
<comment type="subcellular location">
    <subcellularLocation>
        <location evidence="1">Cell membrane</location>
        <topology evidence="1">Multi-pass membrane protein</topology>
    </subcellularLocation>
</comment>
<dbReference type="InterPro" id="IPR032694">
    <property type="entry name" value="CopC/D"/>
</dbReference>
<feature type="transmembrane region" description="Helical" evidence="6">
    <location>
        <begin position="213"/>
        <end position="234"/>
    </location>
</feature>
<organism evidence="8 9">
    <name type="scientific">Saccharopolyspora erythraea</name>
    <name type="common">Streptomyces erythraeus</name>
    <dbReference type="NCBI Taxonomy" id="1836"/>
    <lineage>
        <taxon>Bacteria</taxon>
        <taxon>Bacillati</taxon>
        <taxon>Actinomycetota</taxon>
        <taxon>Actinomycetes</taxon>
        <taxon>Pseudonocardiales</taxon>
        <taxon>Pseudonocardiaceae</taxon>
        <taxon>Saccharopolyspora</taxon>
    </lineage>
</organism>
<evidence type="ECO:0000313" key="8">
    <source>
        <dbReference type="EMBL" id="GAA0556957.1"/>
    </source>
</evidence>
<evidence type="ECO:0000256" key="4">
    <source>
        <dbReference type="ARBA" id="ARBA00022989"/>
    </source>
</evidence>
<evidence type="ECO:0000259" key="7">
    <source>
        <dbReference type="Pfam" id="PF05425"/>
    </source>
</evidence>
<keyword evidence="4 6" id="KW-1133">Transmembrane helix</keyword>
<evidence type="ECO:0000256" key="5">
    <source>
        <dbReference type="ARBA" id="ARBA00023136"/>
    </source>
</evidence>
<dbReference type="Proteomes" id="UP001500729">
    <property type="component" value="Unassembled WGS sequence"/>
</dbReference>
<accession>A0ABP3P5Y9</accession>
<evidence type="ECO:0000256" key="3">
    <source>
        <dbReference type="ARBA" id="ARBA00022692"/>
    </source>
</evidence>
<dbReference type="EMBL" id="BAAAGS010000072">
    <property type="protein sequence ID" value="GAA0556957.1"/>
    <property type="molecule type" value="Genomic_DNA"/>
</dbReference>
<sequence length="351" mass="35758">MAVDPDAATSSGSPSEADKSRAVKNAVVAVALAVAVLTALVATAYVGTGAIPGLPLPEPDVRFGLPALRVLLDLAAVGTIGLSLLPKLLGSARPKQVEPVLSRTRRVSVITALAWMCFALASLLLQVRELAPGSALTTTAVVDYVVSVPAGLGLVVSAGAALVSAALGLAALTYGETIPAELRTVVALLGVLPMPLTGHATDWEYHQFSMLSIELHVVAAALWAGGLAALLFFVAPRRGLLAVALPRFSKLATAALATVAVTGAFNGLMQLAITPGVGLAGLLTTGYGQLVLLKTACLVAVALLGAQVRFRLLPRVERHQNSALLTWAAAEIVVMAVAYGLGAVLARSPVA</sequence>
<feature type="transmembrane region" description="Helical" evidence="6">
    <location>
        <begin position="107"/>
        <end position="127"/>
    </location>
</feature>
<dbReference type="PANTHER" id="PTHR34820">
    <property type="entry name" value="INNER MEMBRANE PROTEIN YEBZ"/>
    <property type="match status" value="1"/>
</dbReference>
<feature type="transmembrane region" description="Helical" evidence="6">
    <location>
        <begin position="26"/>
        <end position="47"/>
    </location>
</feature>
<dbReference type="PANTHER" id="PTHR34820:SF4">
    <property type="entry name" value="INNER MEMBRANE PROTEIN YEBZ"/>
    <property type="match status" value="1"/>
</dbReference>
<evidence type="ECO:0000256" key="2">
    <source>
        <dbReference type="ARBA" id="ARBA00022475"/>
    </source>
</evidence>
<gene>
    <name evidence="8" type="ORF">GCM10009533_63270</name>
</gene>
<evidence type="ECO:0000313" key="9">
    <source>
        <dbReference type="Proteomes" id="UP001500729"/>
    </source>
</evidence>
<dbReference type="RefSeq" id="WP_009951165.1">
    <property type="nucleotide sequence ID" value="NZ_BAAAGS010000072.1"/>
</dbReference>
<dbReference type="InterPro" id="IPR008457">
    <property type="entry name" value="Cu-R_CopD_dom"/>
</dbReference>
<feature type="transmembrane region" description="Helical" evidence="6">
    <location>
        <begin position="324"/>
        <end position="346"/>
    </location>
</feature>
<name>A0ABP3P5Y9_SACER</name>
<protein>
    <submittedName>
        <fullName evidence="8">CopD family protein</fullName>
    </submittedName>
</protein>
<comment type="caution">
    <text evidence="8">The sequence shown here is derived from an EMBL/GenBank/DDBJ whole genome shotgun (WGS) entry which is preliminary data.</text>
</comment>
<feature type="domain" description="Copper resistance protein D" evidence="7">
    <location>
        <begin position="244"/>
        <end position="345"/>
    </location>
</feature>
<keyword evidence="9" id="KW-1185">Reference proteome</keyword>
<proteinExistence type="predicted"/>
<evidence type="ECO:0000256" key="6">
    <source>
        <dbReference type="SAM" id="Phobius"/>
    </source>
</evidence>
<feature type="transmembrane region" description="Helical" evidence="6">
    <location>
        <begin position="67"/>
        <end position="86"/>
    </location>
</feature>
<feature type="transmembrane region" description="Helical" evidence="6">
    <location>
        <begin position="147"/>
        <end position="172"/>
    </location>
</feature>
<keyword evidence="3 6" id="KW-0812">Transmembrane</keyword>
<feature type="transmembrane region" description="Helical" evidence="6">
    <location>
        <begin position="184"/>
        <end position="201"/>
    </location>
</feature>
<evidence type="ECO:0000256" key="1">
    <source>
        <dbReference type="ARBA" id="ARBA00004651"/>
    </source>
</evidence>
<feature type="transmembrane region" description="Helical" evidence="6">
    <location>
        <begin position="254"/>
        <end position="273"/>
    </location>
</feature>
<reference evidence="9" key="1">
    <citation type="journal article" date="2019" name="Int. J. Syst. Evol. Microbiol.">
        <title>The Global Catalogue of Microorganisms (GCM) 10K type strain sequencing project: providing services to taxonomists for standard genome sequencing and annotation.</title>
        <authorList>
            <consortium name="The Broad Institute Genomics Platform"/>
            <consortium name="The Broad Institute Genome Sequencing Center for Infectious Disease"/>
            <person name="Wu L."/>
            <person name="Ma J."/>
        </authorList>
    </citation>
    <scope>NUCLEOTIDE SEQUENCE [LARGE SCALE GENOMIC DNA]</scope>
    <source>
        <strain evidence="9">JCM 10303</strain>
    </source>
</reference>